<accession>E1ZG56</accession>
<name>E1ZG56_CHLVA</name>
<protein>
    <submittedName>
        <fullName evidence="2">Uncharacterized protein</fullName>
    </submittedName>
</protein>
<keyword evidence="3" id="KW-1185">Reference proteome</keyword>
<dbReference type="RefSeq" id="XP_005847509.1">
    <property type="nucleotide sequence ID" value="XM_005847447.1"/>
</dbReference>
<dbReference type="EMBL" id="GL433845">
    <property type="protein sequence ID" value="EFN55407.1"/>
    <property type="molecule type" value="Genomic_DNA"/>
</dbReference>
<feature type="compositionally biased region" description="Low complexity" evidence="1">
    <location>
        <begin position="107"/>
        <end position="120"/>
    </location>
</feature>
<proteinExistence type="predicted"/>
<sequence length="246" mass="25634">MDAGARLASQLGLSLDPQHIEQLQDYLLLVFQAPRKLTARALAVSGLRSAPQQQVKAATVFSLWAAQHRDRGLLLALLAAAPPVPAPPAKARVPALQLAVATGKAASHGSSHGRSGSDSHLALPSSPLSGLVTPVPTAAREVRRQLSGQRTPSSTASEAGSGPGSACSDSDSMCSHPVDSEEEETGVEQLADDAVAAAHRQSRTHTHAHPAARLALCAAAALEEFREPREVPFWAPKPSAFLAKDD</sequence>
<evidence type="ECO:0000256" key="1">
    <source>
        <dbReference type="SAM" id="MobiDB-lite"/>
    </source>
</evidence>
<evidence type="ECO:0000313" key="3">
    <source>
        <dbReference type="Proteomes" id="UP000008141"/>
    </source>
</evidence>
<dbReference type="InParanoid" id="E1ZG56"/>
<dbReference type="KEGG" id="cvr:CHLNCDRAFT_134527"/>
<organism evidence="3">
    <name type="scientific">Chlorella variabilis</name>
    <name type="common">Green alga</name>
    <dbReference type="NCBI Taxonomy" id="554065"/>
    <lineage>
        <taxon>Eukaryota</taxon>
        <taxon>Viridiplantae</taxon>
        <taxon>Chlorophyta</taxon>
        <taxon>core chlorophytes</taxon>
        <taxon>Trebouxiophyceae</taxon>
        <taxon>Chlorellales</taxon>
        <taxon>Chlorellaceae</taxon>
        <taxon>Chlorella clade</taxon>
        <taxon>Chlorella</taxon>
    </lineage>
</organism>
<reference evidence="2 3" key="1">
    <citation type="journal article" date="2010" name="Plant Cell">
        <title>The Chlorella variabilis NC64A genome reveals adaptation to photosymbiosis, coevolution with viruses, and cryptic sex.</title>
        <authorList>
            <person name="Blanc G."/>
            <person name="Duncan G."/>
            <person name="Agarkova I."/>
            <person name="Borodovsky M."/>
            <person name="Gurnon J."/>
            <person name="Kuo A."/>
            <person name="Lindquist E."/>
            <person name="Lucas S."/>
            <person name="Pangilinan J."/>
            <person name="Polle J."/>
            <person name="Salamov A."/>
            <person name="Terry A."/>
            <person name="Yamada T."/>
            <person name="Dunigan D.D."/>
            <person name="Grigoriev I.V."/>
            <person name="Claverie J.M."/>
            <person name="Van Etten J.L."/>
        </authorList>
    </citation>
    <scope>NUCLEOTIDE SEQUENCE [LARGE SCALE GENOMIC DNA]</scope>
    <source>
        <strain evidence="2 3">NC64A</strain>
    </source>
</reference>
<evidence type="ECO:0000313" key="2">
    <source>
        <dbReference type="EMBL" id="EFN55407.1"/>
    </source>
</evidence>
<dbReference type="GeneID" id="17354607"/>
<dbReference type="Proteomes" id="UP000008141">
    <property type="component" value="Unassembled WGS sequence"/>
</dbReference>
<gene>
    <name evidence="2" type="ORF">CHLNCDRAFT_134527</name>
</gene>
<feature type="region of interest" description="Disordered" evidence="1">
    <location>
        <begin position="106"/>
        <end position="188"/>
    </location>
</feature>
<dbReference type="AlphaFoldDB" id="E1ZG56"/>
<feature type="compositionally biased region" description="Polar residues" evidence="1">
    <location>
        <begin position="146"/>
        <end position="158"/>
    </location>
</feature>